<reference evidence="3 4" key="1">
    <citation type="submission" date="2019-06" db="EMBL/GenBank/DDBJ databases">
        <title>Whole genome shotgun sequence of Cellulosimicrobium cellulans NBRC 15516.</title>
        <authorList>
            <person name="Hosoyama A."/>
            <person name="Uohara A."/>
            <person name="Ohji S."/>
            <person name="Ichikawa N."/>
        </authorList>
    </citation>
    <scope>NUCLEOTIDE SEQUENCE [LARGE SCALE GENOMIC DNA]</scope>
    <source>
        <strain evidence="3 4">NBRC 15516</strain>
    </source>
</reference>
<evidence type="ECO:0000256" key="2">
    <source>
        <dbReference type="SAM" id="Phobius"/>
    </source>
</evidence>
<dbReference type="AlphaFoldDB" id="A0A4Y4E0U5"/>
<proteinExistence type="predicted"/>
<gene>
    <name evidence="3" type="ORF">CCE02nite_33180</name>
</gene>
<feature type="transmembrane region" description="Helical" evidence="2">
    <location>
        <begin position="41"/>
        <end position="59"/>
    </location>
</feature>
<name>A0A4Y4E0U5_CELCE</name>
<comment type="caution">
    <text evidence="3">The sequence shown here is derived from an EMBL/GenBank/DDBJ whole genome shotgun (WGS) entry which is preliminary data.</text>
</comment>
<accession>A0A4Y4E0U5</accession>
<dbReference type="EMBL" id="BJNZ01000027">
    <property type="protein sequence ID" value="GED11319.1"/>
    <property type="molecule type" value="Genomic_DNA"/>
</dbReference>
<feature type="transmembrane region" description="Helical" evidence="2">
    <location>
        <begin position="79"/>
        <end position="103"/>
    </location>
</feature>
<feature type="region of interest" description="Disordered" evidence="1">
    <location>
        <begin position="1"/>
        <end position="28"/>
    </location>
</feature>
<evidence type="ECO:0008006" key="5">
    <source>
        <dbReference type="Google" id="ProtNLM"/>
    </source>
</evidence>
<feature type="transmembrane region" description="Helical" evidence="2">
    <location>
        <begin position="115"/>
        <end position="137"/>
    </location>
</feature>
<sequence>MNRLRGPLARGVSATRPSRATSEPDVAQPVPAESYESFPRWPVVVLAAGAYVAIWGGWVDLGRMAGFGPVNLLPGIMDLSVNLAITLPLGMEVYAAFALGAWLTHRNIPPAARSFAGRSVLASLVIGAAGQITYHLLHAAGIERAPWQVVVGVACVPVAVMGMGAALAHLLGVRRARPVAVAVEDRLTDSASTAQLDSDAAAEEIPAPALVTDDVEPVDAEPILEPVGLVASQAPDQPRADLDPRTMSAEQRDALILELAREARSERDLAQRVPWSRSTVNRVLRKHHVVLNQAADHAQMQWATDRGEAVLT</sequence>
<keyword evidence="2" id="KW-0472">Membrane</keyword>
<keyword evidence="2" id="KW-0812">Transmembrane</keyword>
<evidence type="ECO:0000256" key="1">
    <source>
        <dbReference type="SAM" id="MobiDB-lite"/>
    </source>
</evidence>
<protein>
    <recommendedName>
        <fullName evidence="5">DUF2637 domain-containing protein</fullName>
    </recommendedName>
</protein>
<keyword evidence="2" id="KW-1133">Transmembrane helix</keyword>
<dbReference type="Proteomes" id="UP000316659">
    <property type="component" value="Unassembled WGS sequence"/>
</dbReference>
<evidence type="ECO:0000313" key="3">
    <source>
        <dbReference type="EMBL" id="GED11319.1"/>
    </source>
</evidence>
<organism evidence="3 4">
    <name type="scientific">Cellulosimicrobium cellulans</name>
    <name type="common">Arthrobacter luteus</name>
    <dbReference type="NCBI Taxonomy" id="1710"/>
    <lineage>
        <taxon>Bacteria</taxon>
        <taxon>Bacillati</taxon>
        <taxon>Actinomycetota</taxon>
        <taxon>Actinomycetes</taxon>
        <taxon>Micrococcales</taxon>
        <taxon>Promicromonosporaceae</taxon>
        <taxon>Cellulosimicrobium</taxon>
    </lineage>
</organism>
<feature type="transmembrane region" description="Helical" evidence="2">
    <location>
        <begin position="149"/>
        <end position="171"/>
    </location>
</feature>
<evidence type="ECO:0000313" key="4">
    <source>
        <dbReference type="Proteomes" id="UP000316659"/>
    </source>
</evidence>